<accession>A0ABU9XJW9</accession>
<dbReference type="RefSeq" id="WP_345824895.1">
    <property type="nucleotide sequence ID" value="NZ_JBDIML010000003.1"/>
</dbReference>
<organism evidence="2 3">
    <name type="scientific">Ornithinibacillus xuwenensis</name>
    <dbReference type="NCBI Taxonomy" id="3144668"/>
    <lineage>
        <taxon>Bacteria</taxon>
        <taxon>Bacillati</taxon>
        <taxon>Bacillota</taxon>
        <taxon>Bacilli</taxon>
        <taxon>Bacillales</taxon>
        <taxon>Bacillaceae</taxon>
        <taxon>Ornithinibacillus</taxon>
    </lineage>
</organism>
<evidence type="ECO:0000313" key="3">
    <source>
        <dbReference type="Proteomes" id="UP001444625"/>
    </source>
</evidence>
<feature type="transmembrane region" description="Helical" evidence="1">
    <location>
        <begin position="77"/>
        <end position="97"/>
    </location>
</feature>
<gene>
    <name evidence="2" type="ORF">ABC228_09475</name>
</gene>
<dbReference type="InterPro" id="IPR017195">
    <property type="entry name" value="ABC_thiamin-permease_prd"/>
</dbReference>
<keyword evidence="3" id="KW-1185">Reference proteome</keyword>
<dbReference type="Pfam" id="PF09819">
    <property type="entry name" value="ABC_cobalt"/>
    <property type="match status" value="1"/>
</dbReference>
<dbReference type="Proteomes" id="UP001444625">
    <property type="component" value="Unassembled WGS sequence"/>
</dbReference>
<name>A0ABU9XJW9_9BACI</name>
<evidence type="ECO:0000256" key="1">
    <source>
        <dbReference type="SAM" id="Phobius"/>
    </source>
</evidence>
<keyword evidence="1" id="KW-1133">Transmembrane helix</keyword>
<comment type="caution">
    <text evidence="2">The sequence shown here is derived from an EMBL/GenBank/DDBJ whole genome shotgun (WGS) entry which is preliminary data.</text>
</comment>
<dbReference type="EMBL" id="JBDIML010000003">
    <property type="protein sequence ID" value="MEN2767419.1"/>
    <property type="molecule type" value="Genomic_DNA"/>
</dbReference>
<reference evidence="2 3" key="1">
    <citation type="submission" date="2024-05" db="EMBL/GenBank/DDBJ databases">
        <authorList>
            <person name="Haq I."/>
            <person name="Ullah Z."/>
            <person name="Ahmad R."/>
            <person name="Li M."/>
            <person name="Tong Y."/>
        </authorList>
    </citation>
    <scope>NUCLEOTIDE SEQUENCE [LARGE SCALE GENOMIC DNA]</scope>
    <source>
        <strain evidence="2 3">16A2E</strain>
    </source>
</reference>
<protein>
    <submittedName>
        <fullName evidence="2">ECF transporter S component</fullName>
    </submittedName>
</protein>
<dbReference type="PIRSF" id="PIRSF037394">
    <property type="entry name" value="ABC_thiamine-permease_YkoE_prd"/>
    <property type="match status" value="1"/>
</dbReference>
<keyword evidence="1" id="KW-0472">Membrane</keyword>
<feature type="transmembrane region" description="Helical" evidence="1">
    <location>
        <begin position="117"/>
        <end position="139"/>
    </location>
</feature>
<keyword evidence="1" id="KW-0812">Transmembrane</keyword>
<evidence type="ECO:0000313" key="2">
    <source>
        <dbReference type="EMBL" id="MEN2767419.1"/>
    </source>
</evidence>
<feature type="transmembrane region" description="Helical" evidence="1">
    <location>
        <begin position="12"/>
        <end position="34"/>
    </location>
</feature>
<proteinExistence type="predicted"/>
<feature type="transmembrane region" description="Helical" evidence="1">
    <location>
        <begin position="146"/>
        <end position="169"/>
    </location>
</feature>
<feature type="transmembrane region" description="Helical" evidence="1">
    <location>
        <begin position="46"/>
        <end position="65"/>
    </location>
</feature>
<sequence length="201" mass="21642">MTKHWKLKEIVLMSILGVVFGVIYLLFFFVGQGITTFLTPFGLGPLGYEFIFGIWFIVSILAAYIIRKPGIAFTAEVIAAVVEVLIGSTAGPTLILTGMIQGAGAELAFAITKWRNYTLPILILSGMLAASVSFIYHLYASGIIAMGAWIILASLIIRIISGALLAGILGKWLGDQLAKTGVLRGYALGKELQKKREHPAA</sequence>